<dbReference type="FunFam" id="1.20.5.2950:FF:000001">
    <property type="entry name" value="V-type proton ATPase subunit G"/>
    <property type="match status" value="1"/>
</dbReference>
<dbReference type="GO" id="GO:0000221">
    <property type="term" value="C:vacuolar proton-transporting V-type ATPase, V1 domain"/>
    <property type="evidence" value="ECO:0007669"/>
    <property type="project" value="TreeGrafter"/>
</dbReference>
<proteinExistence type="inferred from homology"/>
<evidence type="ECO:0000256" key="3">
    <source>
        <dbReference type="ARBA" id="ARBA00022781"/>
    </source>
</evidence>
<evidence type="ECO:0000256" key="2">
    <source>
        <dbReference type="ARBA" id="ARBA00022448"/>
    </source>
</evidence>
<keyword evidence="4 5" id="KW-0406">Ion transport</keyword>
<dbReference type="NCBIfam" id="TIGR01147">
    <property type="entry name" value="V_ATP_synt_G"/>
    <property type="match status" value="1"/>
</dbReference>
<dbReference type="HOGENOM" id="CLU_125101_2_0_1"/>
<evidence type="ECO:0000256" key="4">
    <source>
        <dbReference type="ARBA" id="ARBA00023065"/>
    </source>
</evidence>
<name>A0A074S5L6_9AGAM</name>
<comment type="similarity">
    <text evidence="1 5">Belongs to the V-ATPase G subunit family.</text>
</comment>
<dbReference type="OrthoDB" id="250802at2759"/>
<dbReference type="STRING" id="1423351.A0A074S5L6"/>
<accession>A0A074S5L6</accession>
<comment type="caution">
    <text evidence="7">The sequence shown here is derived from an EMBL/GenBank/DDBJ whole genome shotgun (WGS) entry which is preliminary data.</text>
</comment>
<sequence length="132" mass="15075">MVGHFNSLISCDTYYVQSSQVQRLLEAEKEAAKIVQEARQYRTQRLKDARTEAAKEIEAHKKRKEEEFKSLEGQRAGSTTDAQDAVDKDTESKIAAINDAYTKQKDVVVQKLLDRVVLVQPELHRNLTKQEA</sequence>
<organism evidence="7 8">
    <name type="scientific">Rhizoctonia solani 123E</name>
    <dbReference type="NCBI Taxonomy" id="1423351"/>
    <lineage>
        <taxon>Eukaryota</taxon>
        <taxon>Fungi</taxon>
        <taxon>Dikarya</taxon>
        <taxon>Basidiomycota</taxon>
        <taxon>Agaricomycotina</taxon>
        <taxon>Agaricomycetes</taxon>
        <taxon>Cantharellales</taxon>
        <taxon>Ceratobasidiaceae</taxon>
        <taxon>Rhizoctonia</taxon>
    </lineage>
</organism>
<protein>
    <recommendedName>
        <fullName evidence="5">V-type proton ATPase subunit G</fullName>
    </recommendedName>
</protein>
<evidence type="ECO:0000256" key="1">
    <source>
        <dbReference type="ARBA" id="ARBA00010066"/>
    </source>
</evidence>
<dbReference type="PANTHER" id="PTHR12713:SF11">
    <property type="entry name" value="V-TYPE PROTON ATPASE SUBUNIT G"/>
    <property type="match status" value="1"/>
</dbReference>
<dbReference type="GO" id="GO:0046961">
    <property type="term" value="F:proton-transporting ATPase activity, rotational mechanism"/>
    <property type="evidence" value="ECO:0007669"/>
    <property type="project" value="InterPro"/>
</dbReference>
<dbReference type="PANTHER" id="PTHR12713">
    <property type="entry name" value="VACUOLAR ATP SYNTHASE SUBUNIT G"/>
    <property type="match status" value="1"/>
</dbReference>
<gene>
    <name evidence="7" type="ORF">V565_039100</name>
</gene>
<evidence type="ECO:0000313" key="8">
    <source>
        <dbReference type="Proteomes" id="UP000027456"/>
    </source>
</evidence>
<keyword evidence="3 5" id="KW-0375">Hydrogen ion transport</keyword>
<feature type="region of interest" description="Disordered" evidence="6">
    <location>
        <begin position="52"/>
        <end position="88"/>
    </location>
</feature>
<reference evidence="7 8" key="1">
    <citation type="submission" date="2013-12" db="EMBL/GenBank/DDBJ databases">
        <authorList>
            <person name="Cubeta M."/>
            <person name="Pakala S."/>
            <person name="Fedorova N."/>
            <person name="Thomas E."/>
            <person name="Dean R."/>
            <person name="Jabaji S."/>
            <person name="Neate S."/>
            <person name="Toda T."/>
            <person name="Tavantzis S."/>
            <person name="Vilgalys R."/>
            <person name="Bharathan N."/>
            <person name="Pakala S."/>
            <person name="Losada L.S."/>
            <person name="Zafar N."/>
            <person name="Nierman W."/>
        </authorList>
    </citation>
    <scope>NUCLEOTIDE SEQUENCE [LARGE SCALE GENOMIC DNA]</scope>
    <source>
        <strain evidence="7 8">123E</strain>
    </source>
</reference>
<comment type="function">
    <text evidence="5">Subunit of the V1 complex of vacuolar(H+)-ATPase (V-ATPase), a multisubunit enzyme composed of a peripheral complex (V1) that hydrolyzes ATP and a membrane integral complex (V0) that translocates protons. V-ATPase is responsible for acidifying and maintaining the pH of intracellular compartments and in some cell types, is targeted to the plasma membrane, where it is responsible for acidifying the extracellular environment.</text>
</comment>
<keyword evidence="8" id="KW-1185">Reference proteome</keyword>
<dbReference type="EMBL" id="AZST01000084">
    <property type="protein sequence ID" value="KEP52875.1"/>
    <property type="molecule type" value="Genomic_DNA"/>
</dbReference>
<comment type="subunit">
    <text evidence="5">V-ATPase is a heteromultimeric enzyme made up of two complexes: the ATP-hydrolytic V1 complex and the proton translocation V0 complex.</text>
</comment>
<feature type="compositionally biased region" description="Basic and acidic residues" evidence="6">
    <location>
        <begin position="52"/>
        <end position="72"/>
    </location>
</feature>
<evidence type="ECO:0000256" key="6">
    <source>
        <dbReference type="SAM" id="MobiDB-lite"/>
    </source>
</evidence>
<evidence type="ECO:0000256" key="5">
    <source>
        <dbReference type="RuleBase" id="RU364019"/>
    </source>
</evidence>
<dbReference type="Pfam" id="PF03179">
    <property type="entry name" value="V-ATPase_G"/>
    <property type="match status" value="1"/>
</dbReference>
<dbReference type="GO" id="GO:0016887">
    <property type="term" value="F:ATP hydrolysis activity"/>
    <property type="evidence" value="ECO:0007669"/>
    <property type="project" value="TreeGrafter"/>
</dbReference>
<dbReference type="Gene3D" id="1.20.5.2950">
    <property type="match status" value="1"/>
</dbReference>
<keyword evidence="2 5" id="KW-0813">Transport</keyword>
<dbReference type="AlphaFoldDB" id="A0A074S5L6"/>
<dbReference type="InterPro" id="IPR005124">
    <property type="entry name" value="V-ATPase_G"/>
</dbReference>
<dbReference type="Proteomes" id="UP000027456">
    <property type="component" value="Unassembled WGS sequence"/>
</dbReference>
<evidence type="ECO:0000313" key="7">
    <source>
        <dbReference type="EMBL" id="KEP52875.1"/>
    </source>
</evidence>